<feature type="coiled-coil region" evidence="1">
    <location>
        <begin position="14"/>
        <end position="41"/>
    </location>
</feature>
<proteinExistence type="predicted"/>
<sequence>MKPDIGELALKAAERQIQENLRLLQAQLRSLKDRMRALRRAGLLTPKRKYKITAEILSTTAYLRPGVLN</sequence>
<comment type="caution">
    <text evidence="2">The sequence shown here is derived from an EMBL/GenBank/DDBJ whole genome shotgun (WGS) entry which is preliminary data.</text>
</comment>
<accession>A0A7V2B0N5</accession>
<reference evidence="2" key="1">
    <citation type="journal article" date="2020" name="mSystems">
        <title>Genome- and Community-Level Interaction Insights into Carbon Utilization and Element Cycling Functions of Hydrothermarchaeota in Hydrothermal Sediment.</title>
        <authorList>
            <person name="Zhou Z."/>
            <person name="Liu Y."/>
            <person name="Xu W."/>
            <person name="Pan J."/>
            <person name="Luo Z.H."/>
            <person name="Li M."/>
        </authorList>
    </citation>
    <scope>NUCLEOTIDE SEQUENCE [LARGE SCALE GENOMIC DNA]</scope>
    <source>
        <strain evidence="2">SpSt-143</strain>
    </source>
</reference>
<dbReference type="EMBL" id="DSGB01000005">
    <property type="protein sequence ID" value="HER96085.1"/>
    <property type="molecule type" value="Genomic_DNA"/>
</dbReference>
<organism evidence="2">
    <name type="scientific">Rhodothermus marinus</name>
    <name type="common">Rhodothermus obamensis</name>
    <dbReference type="NCBI Taxonomy" id="29549"/>
    <lineage>
        <taxon>Bacteria</taxon>
        <taxon>Pseudomonadati</taxon>
        <taxon>Rhodothermota</taxon>
        <taxon>Rhodothermia</taxon>
        <taxon>Rhodothermales</taxon>
        <taxon>Rhodothermaceae</taxon>
        <taxon>Rhodothermus</taxon>
    </lineage>
</organism>
<name>A0A7V2B0N5_RHOMR</name>
<keyword evidence="1" id="KW-0175">Coiled coil</keyword>
<dbReference type="AlphaFoldDB" id="A0A7V2B0N5"/>
<evidence type="ECO:0000256" key="1">
    <source>
        <dbReference type="SAM" id="Coils"/>
    </source>
</evidence>
<protein>
    <submittedName>
        <fullName evidence="2">Uncharacterized protein</fullName>
    </submittedName>
</protein>
<evidence type="ECO:0000313" key="2">
    <source>
        <dbReference type="EMBL" id="HER96085.1"/>
    </source>
</evidence>
<gene>
    <name evidence="2" type="ORF">ENO59_06155</name>
</gene>